<dbReference type="EMBL" id="JAZGQO010000002">
    <property type="protein sequence ID" value="KAK6190138.1"/>
    <property type="molecule type" value="Genomic_DNA"/>
</dbReference>
<evidence type="ECO:0000313" key="3">
    <source>
        <dbReference type="Proteomes" id="UP001347796"/>
    </source>
</evidence>
<name>A0AAN8K7T7_PATCE</name>
<proteinExistence type="predicted"/>
<feature type="region of interest" description="Disordered" evidence="1">
    <location>
        <begin position="293"/>
        <end position="312"/>
    </location>
</feature>
<feature type="region of interest" description="Disordered" evidence="1">
    <location>
        <begin position="130"/>
        <end position="184"/>
    </location>
</feature>
<dbReference type="AlphaFoldDB" id="A0AAN8K7T7"/>
<accession>A0AAN8K7T7</accession>
<reference evidence="2 3" key="1">
    <citation type="submission" date="2024-01" db="EMBL/GenBank/DDBJ databases">
        <title>The genome of the rayed Mediterranean limpet Patella caerulea (Linnaeus, 1758).</title>
        <authorList>
            <person name="Anh-Thu Weber A."/>
            <person name="Halstead-Nussloch G."/>
        </authorList>
    </citation>
    <scope>NUCLEOTIDE SEQUENCE [LARGE SCALE GENOMIC DNA]</scope>
    <source>
        <strain evidence="2">AATW-2023a</strain>
        <tissue evidence="2">Whole specimen</tissue>
    </source>
</reference>
<gene>
    <name evidence="2" type="ORF">SNE40_002069</name>
</gene>
<feature type="compositionally biased region" description="Polar residues" evidence="1">
    <location>
        <begin position="153"/>
        <end position="163"/>
    </location>
</feature>
<evidence type="ECO:0000313" key="2">
    <source>
        <dbReference type="EMBL" id="KAK6190138.1"/>
    </source>
</evidence>
<comment type="caution">
    <text evidence="2">The sequence shown here is derived from an EMBL/GenBank/DDBJ whole genome shotgun (WGS) entry which is preliminary data.</text>
</comment>
<keyword evidence="3" id="KW-1185">Reference proteome</keyword>
<evidence type="ECO:0000256" key="1">
    <source>
        <dbReference type="SAM" id="MobiDB-lite"/>
    </source>
</evidence>
<organism evidence="2 3">
    <name type="scientific">Patella caerulea</name>
    <name type="common">Rayed Mediterranean limpet</name>
    <dbReference type="NCBI Taxonomy" id="87958"/>
    <lineage>
        <taxon>Eukaryota</taxon>
        <taxon>Metazoa</taxon>
        <taxon>Spiralia</taxon>
        <taxon>Lophotrochozoa</taxon>
        <taxon>Mollusca</taxon>
        <taxon>Gastropoda</taxon>
        <taxon>Patellogastropoda</taxon>
        <taxon>Patelloidea</taxon>
        <taxon>Patellidae</taxon>
        <taxon>Patella</taxon>
    </lineage>
</organism>
<protein>
    <submittedName>
        <fullName evidence="2">Uncharacterized protein</fullName>
    </submittedName>
</protein>
<dbReference type="Proteomes" id="UP001347796">
    <property type="component" value="Unassembled WGS sequence"/>
</dbReference>
<sequence>MHECVDTQSTVDGDTGKSKVMETARVMKGALSVSKSKTGEVIYRTNKNEVKYLDRRLLKFDKDITRAKTNIECQKRDILRKWSMVFGQQKTLCESIKSFDEMINSALEKQLMETNERSYQLENCLNSHREDEPVAASNSWSKLKGADERRQSKQVSGFGNSLSMPVLVNPKRSRTNPAVPRLKESGVPASLPKINNFRGGNFFSGVVDEKSKAHRQEKERENAKKEFPDFSKSTMESYFNEQKQLQEDLMTRNSLSKLKNSVNEGHNFYKLRIRTKLPEDADLLIESIETDRSKTKSVKRNRKPVPNSTSMFDSKKVTDILDEDFEKEILAKFEKEIMNNFDIERPSSFS</sequence>